<evidence type="ECO:0000256" key="1">
    <source>
        <dbReference type="SAM" id="MobiDB-lite"/>
    </source>
</evidence>
<dbReference type="AlphaFoldDB" id="A0A7J8E894"/>
<protein>
    <submittedName>
        <fullName evidence="2">Uncharacterized protein</fullName>
    </submittedName>
</protein>
<comment type="caution">
    <text evidence="2">The sequence shown here is derived from an EMBL/GenBank/DDBJ whole genome shotgun (WGS) entry which is preliminary data.</text>
</comment>
<organism evidence="2 3">
    <name type="scientific">Rousettus aegyptiacus</name>
    <name type="common">Egyptian fruit bat</name>
    <name type="synonym">Pteropus aegyptiacus</name>
    <dbReference type="NCBI Taxonomy" id="9407"/>
    <lineage>
        <taxon>Eukaryota</taxon>
        <taxon>Metazoa</taxon>
        <taxon>Chordata</taxon>
        <taxon>Craniata</taxon>
        <taxon>Vertebrata</taxon>
        <taxon>Euteleostomi</taxon>
        <taxon>Mammalia</taxon>
        <taxon>Eutheria</taxon>
        <taxon>Laurasiatheria</taxon>
        <taxon>Chiroptera</taxon>
        <taxon>Yinpterochiroptera</taxon>
        <taxon>Pteropodoidea</taxon>
        <taxon>Pteropodidae</taxon>
        <taxon>Rousettinae</taxon>
        <taxon>Rousettus</taxon>
    </lineage>
</organism>
<proteinExistence type="predicted"/>
<reference evidence="2 3" key="1">
    <citation type="journal article" date="2020" name="Nature">
        <title>Six reference-quality genomes reveal evolution of bat adaptations.</title>
        <authorList>
            <person name="Jebb D."/>
            <person name="Huang Z."/>
            <person name="Pippel M."/>
            <person name="Hughes G.M."/>
            <person name="Lavrichenko K."/>
            <person name="Devanna P."/>
            <person name="Winkler S."/>
            <person name="Jermiin L.S."/>
            <person name="Skirmuntt E.C."/>
            <person name="Katzourakis A."/>
            <person name="Burkitt-Gray L."/>
            <person name="Ray D.A."/>
            <person name="Sullivan K.A.M."/>
            <person name="Roscito J.G."/>
            <person name="Kirilenko B.M."/>
            <person name="Davalos L.M."/>
            <person name="Corthals A.P."/>
            <person name="Power M.L."/>
            <person name="Jones G."/>
            <person name="Ransome R.D."/>
            <person name="Dechmann D.K.N."/>
            <person name="Locatelli A.G."/>
            <person name="Puechmaille S.J."/>
            <person name="Fedrigo O."/>
            <person name="Jarvis E.D."/>
            <person name="Hiller M."/>
            <person name="Vernes S.C."/>
            <person name="Myers E.W."/>
            <person name="Teeling E.C."/>
        </authorList>
    </citation>
    <scope>NUCLEOTIDE SEQUENCE [LARGE SCALE GENOMIC DNA]</scope>
    <source>
        <strain evidence="2">MRouAeg1</strain>
        <tissue evidence="2">Muscle</tissue>
    </source>
</reference>
<sequence>MGANRPLAGRRSVAVLTVHGTLRAAGSAPPRSHPRSGRRIPGSRPSSVGRGRYRSGRRAVKPGSGGERACSLPRLPTLLVFAAATRVESNSRFSHSLQTQLLLRLPRQTSWNLGGLCDNLLMLLIFSPHLHRLHPAAEEVKKVSFGTCTLGRQGFVI</sequence>
<name>A0A7J8E894_ROUAE</name>
<feature type="compositionally biased region" description="Low complexity" evidence="1">
    <location>
        <begin position="39"/>
        <end position="50"/>
    </location>
</feature>
<feature type="region of interest" description="Disordered" evidence="1">
    <location>
        <begin position="21"/>
        <end position="69"/>
    </location>
</feature>
<gene>
    <name evidence="2" type="ORF">HJG63_008145</name>
</gene>
<feature type="compositionally biased region" description="Basic residues" evidence="1">
    <location>
        <begin position="51"/>
        <end position="60"/>
    </location>
</feature>
<evidence type="ECO:0000313" key="2">
    <source>
        <dbReference type="EMBL" id="KAF6431634.1"/>
    </source>
</evidence>
<dbReference type="EMBL" id="JACASE010000010">
    <property type="protein sequence ID" value="KAF6431634.1"/>
    <property type="molecule type" value="Genomic_DNA"/>
</dbReference>
<keyword evidence="3" id="KW-1185">Reference proteome</keyword>
<dbReference type="Proteomes" id="UP000593571">
    <property type="component" value="Unassembled WGS sequence"/>
</dbReference>
<accession>A0A7J8E894</accession>
<evidence type="ECO:0000313" key="3">
    <source>
        <dbReference type="Proteomes" id="UP000593571"/>
    </source>
</evidence>